<gene>
    <name evidence="11" type="ordered locus">Mrad2831_6437</name>
</gene>
<dbReference type="InterPro" id="IPR023214">
    <property type="entry name" value="HAD_sf"/>
</dbReference>
<comment type="caution">
    <text evidence="9">Lacks conserved residue(s) required for the propagation of feature annotation.</text>
</comment>
<dbReference type="GO" id="GO:0016887">
    <property type="term" value="F:ATP hydrolysis activity"/>
    <property type="evidence" value="ECO:0007669"/>
    <property type="project" value="InterPro"/>
</dbReference>
<evidence type="ECO:0000259" key="10">
    <source>
        <dbReference type="Pfam" id="PF00122"/>
    </source>
</evidence>
<dbReference type="InterPro" id="IPR018303">
    <property type="entry name" value="ATPase_P-typ_P_site"/>
</dbReference>
<evidence type="ECO:0000256" key="3">
    <source>
        <dbReference type="ARBA" id="ARBA00022692"/>
    </source>
</evidence>
<keyword evidence="3 9" id="KW-0812">Transmembrane</keyword>
<dbReference type="HOGENOM" id="CLU_001771_6_3_5"/>
<keyword evidence="4" id="KW-1278">Translocase</keyword>
<accession>B1MA32</accession>
<dbReference type="EC" id="7.2.2.12" evidence="7"/>
<dbReference type="InterPro" id="IPR044492">
    <property type="entry name" value="P_typ_ATPase_HD_dom"/>
</dbReference>
<evidence type="ECO:0000256" key="9">
    <source>
        <dbReference type="RuleBase" id="RU362081"/>
    </source>
</evidence>
<dbReference type="KEGG" id="mrd:Mrad2831_6437"/>
<dbReference type="PRINTS" id="PR00119">
    <property type="entry name" value="CATATPASE"/>
</dbReference>
<keyword evidence="9" id="KW-0547">Nucleotide-binding</keyword>
<dbReference type="Pfam" id="PF00122">
    <property type="entry name" value="E1-E2_ATPase"/>
    <property type="match status" value="1"/>
</dbReference>
<keyword evidence="6 9" id="KW-0472">Membrane</keyword>
<comment type="subcellular location">
    <subcellularLocation>
        <location evidence="9">Cell membrane</location>
    </subcellularLocation>
    <subcellularLocation>
        <location evidence="1">Membrane</location>
    </subcellularLocation>
</comment>
<evidence type="ECO:0000256" key="6">
    <source>
        <dbReference type="ARBA" id="ARBA00023136"/>
    </source>
</evidence>
<feature type="transmembrane region" description="Helical" evidence="9">
    <location>
        <begin position="262"/>
        <end position="283"/>
    </location>
</feature>
<dbReference type="InterPro" id="IPR051014">
    <property type="entry name" value="Cation_Transport_ATPase_IB"/>
</dbReference>
<dbReference type="GO" id="GO:0005524">
    <property type="term" value="F:ATP binding"/>
    <property type="evidence" value="ECO:0007669"/>
    <property type="project" value="UniProtKB-UniRule"/>
</dbReference>
<dbReference type="Proteomes" id="UP000006589">
    <property type="component" value="Plasmid pMRAD05"/>
</dbReference>
<evidence type="ECO:0000256" key="5">
    <source>
        <dbReference type="ARBA" id="ARBA00022989"/>
    </source>
</evidence>
<dbReference type="Gene3D" id="3.40.50.1000">
    <property type="entry name" value="HAD superfamily/HAD-like"/>
    <property type="match status" value="1"/>
</dbReference>
<dbReference type="SFLD" id="SFLDF00027">
    <property type="entry name" value="p-type_atpase"/>
    <property type="match status" value="1"/>
</dbReference>
<dbReference type="SUPFAM" id="SSF81653">
    <property type="entry name" value="Calcium ATPase, transduction domain A"/>
    <property type="match status" value="1"/>
</dbReference>
<dbReference type="GO" id="GO:0016463">
    <property type="term" value="F:P-type zinc transporter activity"/>
    <property type="evidence" value="ECO:0007669"/>
    <property type="project" value="UniProtKB-EC"/>
</dbReference>
<name>B1MA32_METRJ</name>
<dbReference type="GO" id="GO:0005886">
    <property type="term" value="C:plasma membrane"/>
    <property type="evidence" value="ECO:0007669"/>
    <property type="project" value="UniProtKB-SubCell"/>
</dbReference>
<evidence type="ECO:0000256" key="1">
    <source>
        <dbReference type="ARBA" id="ARBA00004370"/>
    </source>
</evidence>
<dbReference type="PANTHER" id="PTHR48085:SF5">
    <property type="entry name" value="CADMIUM_ZINC-TRANSPORTING ATPASE HMA4-RELATED"/>
    <property type="match status" value="1"/>
</dbReference>
<dbReference type="RefSeq" id="WP_012340169.1">
    <property type="nucleotide sequence ID" value="NC_010518.1"/>
</dbReference>
<evidence type="ECO:0000256" key="8">
    <source>
        <dbReference type="ARBA" id="ARBA00047308"/>
    </source>
</evidence>
<dbReference type="InterPro" id="IPR001757">
    <property type="entry name" value="P_typ_ATPase"/>
</dbReference>
<dbReference type="InterPro" id="IPR008250">
    <property type="entry name" value="ATPase_P-typ_transduc_dom_A_sf"/>
</dbReference>
<dbReference type="PROSITE" id="PS00154">
    <property type="entry name" value="ATPASE_E1_E2"/>
    <property type="match status" value="1"/>
</dbReference>
<keyword evidence="9" id="KW-1003">Cell membrane</keyword>
<feature type="domain" description="P-type ATPase A" evidence="10">
    <location>
        <begin position="311"/>
        <end position="406"/>
    </location>
</feature>
<comment type="catalytic activity">
    <reaction evidence="8">
        <text>Zn(2+)(in) + ATP + H2O = Zn(2+)(out) + ADP + phosphate + H(+)</text>
        <dbReference type="Rhea" id="RHEA:20621"/>
        <dbReference type="ChEBI" id="CHEBI:15377"/>
        <dbReference type="ChEBI" id="CHEBI:15378"/>
        <dbReference type="ChEBI" id="CHEBI:29105"/>
        <dbReference type="ChEBI" id="CHEBI:30616"/>
        <dbReference type="ChEBI" id="CHEBI:43474"/>
        <dbReference type="ChEBI" id="CHEBI:456216"/>
        <dbReference type="EC" id="7.2.2.12"/>
    </reaction>
</comment>
<evidence type="ECO:0000313" key="11">
    <source>
        <dbReference type="EMBL" id="ACB28357.1"/>
    </source>
</evidence>
<dbReference type="PANTHER" id="PTHR48085">
    <property type="entry name" value="CADMIUM/ZINC-TRANSPORTING ATPASE HMA2-RELATED"/>
    <property type="match status" value="1"/>
</dbReference>
<dbReference type="NCBIfam" id="TIGR01494">
    <property type="entry name" value="ATPase_P-type"/>
    <property type="match status" value="1"/>
</dbReference>
<keyword evidence="11" id="KW-0614">Plasmid</keyword>
<sequence length="817" mass="87184">MSSLNANAFATPGSARFSVRITGPDRFVIGGAEWLSSDSRLAMLLRVTLAAPAVRSVTVDRQRHEVEVQHEPGSWRAVAANYRIRPADLPELDVEPEEVESHRRRSFFRYGRLISDWIRQDERPGLIRLRHPGLCGRPPIWDAVSAALDDLLGIRAYRIDGLGGSLTVRFDPALIHVQQIVHGLHQAVRGLGENAVSSILHRIDFPVAVASLTLSGVATFAAPVLLPVGTALMLATAVPSYRRAAQVVIRERRLGVDVLDSIIFTTCLFTGEIFAGAMTAFFLSVGRTLLRKTQAQSARLLVDAFGRQPSIVRLERADGSTAEVPIETVRAGDVIIVNTGEAVPVDGTIRSGEGMLDQQALTGEAAPVERAAGDPVLAATLLVAGQVRVQVERAGKDTTAGKIADILRETVSHKLELQTRGEALADSIVVPALGVSALAGAMIGPSAALAVINADLGTGIRMAAPLAVVTSLSACIQSGILVKQGRALETLPQIDTVVFDKTGTLTRSVPEVGDVVACGTHAPAEMLRLAAAAEQNFSHPIARAIVDHYQAHGGDPLPVLDASQYALGFGLTVTIEGRRVRLGSRRFMDREGITFTEAFDHAMAPRREAGHTLIYMSIDDAPAGLVDLRPSQRPEAADTVERLRAGGIKELIILSGDHDRPTRQLAGQLGMDRYFAEVLPEDKAAVIAGLQREGRSVCFVGDGINDALALRQADVSVSLSGAAGIATDTAQVVFLEGNLRRMGELFTIARELHSNVGQSWNLIRGANGICVAGVFLAGFNIWHSVFFNNASALGALGNSLRPLQRRTGASGVINLLR</sequence>
<evidence type="ECO:0000256" key="4">
    <source>
        <dbReference type="ARBA" id="ARBA00022967"/>
    </source>
</evidence>
<comment type="similarity">
    <text evidence="2 9">Belongs to the cation transport ATPase (P-type) (TC 3.A.3) family. Type IB subfamily.</text>
</comment>
<dbReference type="OrthoDB" id="9813266at2"/>
<dbReference type="SFLD" id="SFLDG00002">
    <property type="entry name" value="C1.7:_P-type_atpase_like"/>
    <property type="match status" value="1"/>
</dbReference>
<geneLocation type="plasmid" evidence="11 12">
    <name>pMRAD05</name>
</geneLocation>
<evidence type="ECO:0000313" key="12">
    <source>
        <dbReference type="Proteomes" id="UP000006589"/>
    </source>
</evidence>
<proteinExistence type="inferred from homology"/>
<protein>
    <recommendedName>
        <fullName evidence="7">P-type Zn(2+) transporter</fullName>
        <ecNumber evidence="7">7.2.2.12</ecNumber>
    </recommendedName>
</protein>
<dbReference type="NCBIfam" id="TIGR01525">
    <property type="entry name" value="ATPase-IB_hvy"/>
    <property type="match status" value="1"/>
</dbReference>
<keyword evidence="5 9" id="KW-1133">Transmembrane helix</keyword>
<dbReference type="InterPro" id="IPR059000">
    <property type="entry name" value="ATPase_P-type_domA"/>
</dbReference>
<dbReference type="SFLD" id="SFLDS00003">
    <property type="entry name" value="Haloacid_Dehalogenase"/>
    <property type="match status" value="1"/>
</dbReference>
<keyword evidence="9" id="KW-0067">ATP-binding</keyword>
<evidence type="ECO:0000256" key="7">
    <source>
        <dbReference type="ARBA" id="ARBA00039097"/>
    </source>
</evidence>
<keyword evidence="9" id="KW-0479">Metal-binding</keyword>
<dbReference type="Gene3D" id="3.40.1110.10">
    <property type="entry name" value="Calcium-transporting ATPase, cytoplasmic domain N"/>
    <property type="match status" value="1"/>
</dbReference>
<feature type="transmembrane region" description="Helical" evidence="9">
    <location>
        <begin position="220"/>
        <end position="241"/>
    </location>
</feature>
<dbReference type="Pfam" id="PF00702">
    <property type="entry name" value="Hydrolase"/>
    <property type="match status" value="1"/>
</dbReference>
<reference evidence="11 12" key="1">
    <citation type="submission" date="2008-03" db="EMBL/GenBank/DDBJ databases">
        <title>Complete sequence of plasmid5 of Methylobacterium radiotolerans JCM 2831.</title>
        <authorList>
            <consortium name="US DOE Joint Genome Institute"/>
            <person name="Copeland A."/>
            <person name="Lucas S."/>
            <person name="Lapidus A."/>
            <person name="Glavina del Rio T."/>
            <person name="Dalin E."/>
            <person name="Tice H."/>
            <person name="Bruce D."/>
            <person name="Goodwin L."/>
            <person name="Pitluck S."/>
            <person name="Kiss H."/>
            <person name="Brettin T."/>
            <person name="Detter J.C."/>
            <person name="Han C."/>
            <person name="Kuske C.R."/>
            <person name="Schmutz J."/>
            <person name="Larimer F."/>
            <person name="Land M."/>
            <person name="Hauser L."/>
            <person name="Kyrpides N."/>
            <person name="Mikhailova N."/>
            <person name="Marx C.J."/>
            <person name="Richardson P."/>
        </authorList>
    </citation>
    <scope>NUCLEOTIDE SEQUENCE [LARGE SCALE GENOMIC DNA]</scope>
    <source>
        <strain evidence="12">ATCC 27329 / DSM 1819 / JCM 2831 / NBRC 15690 / NCIMB 10815 / 0-1</strain>
        <plasmid evidence="12">Plasmid pMRAD05</plasmid>
    </source>
</reference>
<dbReference type="PATRIC" id="fig|426355.14.peg.6435"/>
<dbReference type="SUPFAM" id="SSF56784">
    <property type="entry name" value="HAD-like"/>
    <property type="match status" value="1"/>
</dbReference>
<dbReference type="AlphaFoldDB" id="B1MA32"/>
<dbReference type="InterPro" id="IPR023299">
    <property type="entry name" value="ATPase_P-typ_cyto_dom_N"/>
</dbReference>
<dbReference type="InterPro" id="IPR027256">
    <property type="entry name" value="P-typ_ATPase_IB"/>
</dbReference>
<dbReference type="EMBL" id="CP001006">
    <property type="protein sequence ID" value="ACB28357.1"/>
    <property type="molecule type" value="Genomic_DNA"/>
</dbReference>
<dbReference type="GeneID" id="6142590"/>
<dbReference type="GO" id="GO:0046872">
    <property type="term" value="F:metal ion binding"/>
    <property type="evidence" value="ECO:0007669"/>
    <property type="project" value="UniProtKB-KW"/>
</dbReference>
<evidence type="ECO:0000256" key="2">
    <source>
        <dbReference type="ARBA" id="ARBA00006024"/>
    </source>
</evidence>
<dbReference type="InterPro" id="IPR036412">
    <property type="entry name" value="HAD-like_sf"/>
</dbReference>
<organism evidence="11 12">
    <name type="scientific">Methylobacterium radiotolerans (strain ATCC 27329 / DSM 1819 / JCM 2831 / NBRC 15690 / NCIMB 10815 / 0-1)</name>
    <dbReference type="NCBI Taxonomy" id="426355"/>
    <lineage>
        <taxon>Bacteria</taxon>
        <taxon>Pseudomonadati</taxon>
        <taxon>Pseudomonadota</taxon>
        <taxon>Alphaproteobacteria</taxon>
        <taxon>Hyphomicrobiales</taxon>
        <taxon>Methylobacteriaceae</taxon>
        <taxon>Methylobacterium</taxon>
    </lineage>
</organism>
<dbReference type="Gene3D" id="2.70.150.10">
    <property type="entry name" value="Calcium-transporting ATPase, cytoplasmic transduction domain A"/>
    <property type="match status" value="1"/>
</dbReference>